<dbReference type="GO" id="GO:0016020">
    <property type="term" value="C:membrane"/>
    <property type="evidence" value="ECO:0007669"/>
    <property type="project" value="UniProtKB-SubCell"/>
</dbReference>
<keyword evidence="6" id="KW-0067">ATP-binding</keyword>
<reference evidence="12 13" key="1">
    <citation type="journal article" date="2017" name="Genome Biol.">
        <title>New reference genome sequences of hot pepper reveal the massive evolution of plant disease-resistance genes by retroduplication.</title>
        <authorList>
            <person name="Kim S."/>
            <person name="Park J."/>
            <person name="Yeom S.I."/>
            <person name="Kim Y.M."/>
            <person name="Seo E."/>
            <person name="Kim K.T."/>
            <person name="Kim M.S."/>
            <person name="Lee J.M."/>
            <person name="Cheong K."/>
            <person name="Shin H.S."/>
            <person name="Kim S.B."/>
            <person name="Han K."/>
            <person name="Lee J."/>
            <person name="Park M."/>
            <person name="Lee H.A."/>
            <person name="Lee H.Y."/>
            <person name="Lee Y."/>
            <person name="Oh S."/>
            <person name="Lee J.H."/>
            <person name="Choi E."/>
            <person name="Choi E."/>
            <person name="Lee S.E."/>
            <person name="Jeon J."/>
            <person name="Kim H."/>
            <person name="Choi G."/>
            <person name="Song H."/>
            <person name="Lee J."/>
            <person name="Lee S.C."/>
            <person name="Kwon J.K."/>
            <person name="Lee H.Y."/>
            <person name="Koo N."/>
            <person name="Hong Y."/>
            <person name="Kim R.W."/>
            <person name="Kang W.H."/>
            <person name="Huh J.H."/>
            <person name="Kang B.C."/>
            <person name="Yang T.J."/>
            <person name="Lee Y.H."/>
            <person name="Bennetzen J.L."/>
            <person name="Choi D."/>
        </authorList>
    </citation>
    <scope>NUCLEOTIDE SEQUENCE [LARGE SCALE GENOMIC DNA]</scope>
    <source>
        <strain evidence="13">cv. PBC81</strain>
    </source>
</reference>
<organism evidence="12 13">
    <name type="scientific">Capsicum baccatum</name>
    <name type="common">Peruvian pepper</name>
    <dbReference type="NCBI Taxonomy" id="33114"/>
    <lineage>
        <taxon>Eukaryota</taxon>
        <taxon>Viridiplantae</taxon>
        <taxon>Streptophyta</taxon>
        <taxon>Embryophyta</taxon>
        <taxon>Tracheophyta</taxon>
        <taxon>Spermatophyta</taxon>
        <taxon>Magnoliopsida</taxon>
        <taxon>eudicotyledons</taxon>
        <taxon>Gunneridae</taxon>
        <taxon>Pentapetalae</taxon>
        <taxon>asterids</taxon>
        <taxon>lamiids</taxon>
        <taxon>Solanales</taxon>
        <taxon>Solanaceae</taxon>
        <taxon>Solanoideae</taxon>
        <taxon>Capsiceae</taxon>
        <taxon>Capsicum</taxon>
    </lineage>
</organism>
<dbReference type="SUPFAM" id="SSF52540">
    <property type="entry name" value="P-loop containing nucleoside triphosphate hydrolases"/>
    <property type="match status" value="1"/>
</dbReference>
<comment type="caution">
    <text evidence="12">The sequence shown here is derived from an EMBL/GenBank/DDBJ whole genome shotgun (WGS) entry which is preliminary data.</text>
</comment>
<keyword evidence="4" id="KW-0547">Nucleotide-binding</keyword>
<feature type="compositionally biased region" description="Polar residues" evidence="9">
    <location>
        <begin position="578"/>
        <end position="593"/>
    </location>
</feature>
<dbReference type="Pfam" id="PF00931">
    <property type="entry name" value="NB-ARC"/>
    <property type="match status" value="1"/>
</dbReference>
<keyword evidence="7" id="KW-0175">Coiled coil</keyword>
<keyword evidence="5" id="KW-0611">Plant defense</keyword>
<evidence type="ECO:0000256" key="2">
    <source>
        <dbReference type="ARBA" id="ARBA00008894"/>
    </source>
</evidence>
<dbReference type="GO" id="GO:0043531">
    <property type="term" value="F:ADP binding"/>
    <property type="evidence" value="ECO:0007669"/>
    <property type="project" value="InterPro"/>
</dbReference>
<protein>
    <submittedName>
        <fullName evidence="12">Uncharacterized protein</fullName>
    </submittedName>
</protein>
<dbReference type="Proteomes" id="UP000224567">
    <property type="component" value="Unassembled WGS sequence"/>
</dbReference>
<dbReference type="OrthoDB" id="1357022at2759"/>
<evidence type="ECO:0000313" key="12">
    <source>
        <dbReference type="EMBL" id="PHT26803.1"/>
    </source>
</evidence>
<evidence type="ECO:0000256" key="9">
    <source>
        <dbReference type="SAM" id="MobiDB-lite"/>
    </source>
</evidence>
<feature type="domain" description="Disease resistance protein winged helix" evidence="11">
    <location>
        <begin position="417"/>
        <end position="482"/>
    </location>
</feature>
<feature type="compositionally biased region" description="Basic and acidic residues" evidence="9">
    <location>
        <begin position="594"/>
        <end position="603"/>
    </location>
</feature>
<dbReference type="GO" id="GO:0005524">
    <property type="term" value="F:ATP binding"/>
    <property type="evidence" value="ECO:0007669"/>
    <property type="project" value="UniProtKB-KW"/>
</dbReference>
<comment type="similarity">
    <text evidence="2">Belongs to the disease resistance NB-LRR family.</text>
</comment>
<keyword evidence="8" id="KW-0472">Membrane</keyword>
<evidence type="ECO:0000256" key="1">
    <source>
        <dbReference type="ARBA" id="ARBA00004170"/>
    </source>
</evidence>
<evidence type="ECO:0000313" key="13">
    <source>
        <dbReference type="Proteomes" id="UP000224567"/>
    </source>
</evidence>
<gene>
    <name evidence="12" type="ORF">CQW23_33588</name>
</gene>
<keyword evidence="3" id="KW-0433">Leucine-rich repeat</keyword>
<feature type="region of interest" description="Disordered" evidence="9">
    <location>
        <begin position="578"/>
        <end position="618"/>
    </location>
</feature>
<accession>A0A2G2V1F7</accession>
<dbReference type="PRINTS" id="PR00364">
    <property type="entry name" value="DISEASERSIST"/>
</dbReference>
<dbReference type="Gene3D" id="1.10.8.430">
    <property type="entry name" value="Helical domain of apoptotic protease-activating factors"/>
    <property type="match status" value="1"/>
</dbReference>
<dbReference type="InterPro" id="IPR027417">
    <property type="entry name" value="P-loop_NTPase"/>
</dbReference>
<dbReference type="EMBL" id="MLFT02000627">
    <property type="protein sequence ID" value="PHT26803.1"/>
    <property type="molecule type" value="Genomic_DNA"/>
</dbReference>
<sequence>MMEFLLIFYTDIPKRFIHRDKLNDMLAHLGVLTREISILVNKTSENMINEANFATSDFFQEVEQIKGELRQMFLKAPKSSQRRFPMDDDVAYKAEHVINPILVRDNSLSHLIFSLPSIIDKIKLIVAEVTRLQPEDKNGDPLDAKSSDETIGSTSSPLVEVIVGLEEEVNWIIDQLFDEQAELDVISIVGMPGLGKTTLANKVYNNTLVASRFKVHAWCTVSQKYNKSKVLQKILNQVTGFEEKECGDDIAEKLRGALYARRYLIILDDVWDIATGSCFPKVERGNRIILTSRNSKVALQLKFHSDPFHLQLLTLEKKVFGEGNCPELSDVGHQIVEKCQGLPLAVVLIAGVIVRMKGKKKDSWHKIQHNLDSFISGNNLQTMKVMQLSYDYLPDHLKPLLLYFGGTRKRKRTPVYKLIQLLMAEGFVDHIPSKSSLEETTQSYLDALISSSLIMVSEKPVETSPFYIKVKVCYVHDVVHDFCSVKVKKETFFKFINSGAPVHASDFINRHVTIHTEGQLHKKCVVFNSNKSSGTGQKDVIVGVFLGTDKKINKVCKVHTVSRDGTIFTWGCNEMDGNNNEPESLGTQEQGQRNNEEGDSDKIVKKRKNFDGKYGVRS</sequence>
<dbReference type="FunFam" id="3.40.50.300:FF:001091">
    <property type="entry name" value="Probable disease resistance protein At1g61300"/>
    <property type="match status" value="1"/>
</dbReference>
<dbReference type="AlphaFoldDB" id="A0A2G2V1F7"/>
<evidence type="ECO:0000259" key="11">
    <source>
        <dbReference type="Pfam" id="PF23559"/>
    </source>
</evidence>
<evidence type="ECO:0000256" key="4">
    <source>
        <dbReference type="ARBA" id="ARBA00022741"/>
    </source>
</evidence>
<evidence type="ECO:0000256" key="5">
    <source>
        <dbReference type="ARBA" id="ARBA00022821"/>
    </source>
</evidence>
<evidence type="ECO:0000256" key="6">
    <source>
        <dbReference type="ARBA" id="ARBA00022840"/>
    </source>
</evidence>
<dbReference type="Pfam" id="PF23559">
    <property type="entry name" value="WHD_DRP"/>
    <property type="match status" value="1"/>
</dbReference>
<dbReference type="PANTHER" id="PTHR23155:SF1228">
    <property type="entry name" value="NB-ARC DOMAIN CONTAINING PROTEIN, EXPRESSED"/>
    <property type="match status" value="1"/>
</dbReference>
<proteinExistence type="inferred from homology"/>
<comment type="subcellular location">
    <subcellularLocation>
        <location evidence="1">Membrane</location>
        <topology evidence="1">Peripheral membrane protein</topology>
    </subcellularLocation>
</comment>
<dbReference type="InterPro" id="IPR044974">
    <property type="entry name" value="Disease_R_plants"/>
</dbReference>
<dbReference type="Gene3D" id="3.40.50.300">
    <property type="entry name" value="P-loop containing nucleotide triphosphate hydrolases"/>
    <property type="match status" value="1"/>
</dbReference>
<name>A0A2G2V1F7_CAPBA</name>
<feature type="domain" description="NB-ARC" evidence="10">
    <location>
        <begin position="166"/>
        <end position="316"/>
    </location>
</feature>
<reference evidence="13" key="2">
    <citation type="journal article" date="2017" name="J. Anim. Genet.">
        <title>Multiple reference genome sequences of hot pepper reveal the massive evolution of plant disease resistance genes by retroduplication.</title>
        <authorList>
            <person name="Kim S."/>
            <person name="Park J."/>
            <person name="Yeom S.-I."/>
            <person name="Kim Y.-M."/>
            <person name="Seo E."/>
            <person name="Kim K.-T."/>
            <person name="Kim M.-S."/>
            <person name="Lee J.M."/>
            <person name="Cheong K."/>
            <person name="Shin H.-S."/>
            <person name="Kim S.-B."/>
            <person name="Han K."/>
            <person name="Lee J."/>
            <person name="Park M."/>
            <person name="Lee H.-A."/>
            <person name="Lee H.-Y."/>
            <person name="Lee Y."/>
            <person name="Oh S."/>
            <person name="Lee J.H."/>
            <person name="Choi E."/>
            <person name="Choi E."/>
            <person name="Lee S.E."/>
            <person name="Jeon J."/>
            <person name="Kim H."/>
            <person name="Choi G."/>
            <person name="Song H."/>
            <person name="Lee J."/>
            <person name="Lee S.-C."/>
            <person name="Kwon J.-K."/>
            <person name="Lee H.-Y."/>
            <person name="Koo N."/>
            <person name="Hong Y."/>
            <person name="Kim R.W."/>
            <person name="Kang W.-H."/>
            <person name="Huh J.H."/>
            <person name="Kang B.-C."/>
            <person name="Yang T.-J."/>
            <person name="Lee Y.-H."/>
            <person name="Bennetzen J.L."/>
            <person name="Choi D."/>
        </authorList>
    </citation>
    <scope>NUCLEOTIDE SEQUENCE [LARGE SCALE GENOMIC DNA]</scope>
    <source>
        <strain evidence="13">cv. PBC81</strain>
    </source>
</reference>
<evidence type="ECO:0000256" key="7">
    <source>
        <dbReference type="ARBA" id="ARBA00023054"/>
    </source>
</evidence>
<keyword evidence="13" id="KW-1185">Reference proteome</keyword>
<dbReference type="InterPro" id="IPR058922">
    <property type="entry name" value="WHD_DRP"/>
</dbReference>
<dbReference type="PANTHER" id="PTHR23155">
    <property type="entry name" value="DISEASE RESISTANCE PROTEIN RP"/>
    <property type="match status" value="1"/>
</dbReference>
<dbReference type="InterPro" id="IPR042197">
    <property type="entry name" value="Apaf_helical"/>
</dbReference>
<dbReference type="InterPro" id="IPR002182">
    <property type="entry name" value="NB-ARC"/>
</dbReference>
<evidence type="ECO:0000259" key="10">
    <source>
        <dbReference type="Pfam" id="PF00931"/>
    </source>
</evidence>
<evidence type="ECO:0000256" key="3">
    <source>
        <dbReference type="ARBA" id="ARBA00022614"/>
    </source>
</evidence>
<evidence type="ECO:0000256" key="8">
    <source>
        <dbReference type="ARBA" id="ARBA00023136"/>
    </source>
</evidence>
<dbReference type="GO" id="GO:0098542">
    <property type="term" value="P:defense response to other organism"/>
    <property type="evidence" value="ECO:0007669"/>
    <property type="project" value="TreeGrafter"/>
</dbReference>